<dbReference type="InterPro" id="IPR001640">
    <property type="entry name" value="Lgt"/>
</dbReference>
<dbReference type="RefSeq" id="WP_185992264.1">
    <property type="nucleotide sequence ID" value="NZ_JACCAE010000001.1"/>
</dbReference>
<evidence type="ECO:0000256" key="3">
    <source>
        <dbReference type="ARBA" id="ARBA00022679"/>
    </source>
</evidence>
<dbReference type="Pfam" id="PF01790">
    <property type="entry name" value="LGT"/>
    <property type="match status" value="1"/>
</dbReference>
<comment type="catalytic activity">
    <reaction evidence="7">
        <text>L-cysteinyl-[prolipoprotein] + a 1,2-diacyl-sn-glycero-3-phospho-(1'-sn-glycerol) = an S-1,2-diacyl-sn-glyceryl-L-cysteinyl-[prolipoprotein] + sn-glycerol 1-phosphate + H(+)</text>
        <dbReference type="Rhea" id="RHEA:56712"/>
        <dbReference type="Rhea" id="RHEA-COMP:14679"/>
        <dbReference type="Rhea" id="RHEA-COMP:14680"/>
        <dbReference type="ChEBI" id="CHEBI:15378"/>
        <dbReference type="ChEBI" id="CHEBI:29950"/>
        <dbReference type="ChEBI" id="CHEBI:57685"/>
        <dbReference type="ChEBI" id="CHEBI:64716"/>
        <dbReference type="ChEBI" id="CHEBI:140658"/>
        <dbReference type="EC" id="2.5.1.145"/>
    </reaction>
</comment>
<dbReference type="UniPathway" id="UPA00664"/>
<feature type="transmembrane region" description="Helical" evidence="7">
    <location>
        <begin position="52"/>
        <end position="74"/>
    </location>
</feature>
<feature type="transmembrane region" description="Helical" evidence="7">
    <location>
        <begin position="215"/>
        <end position="235"/>
    </location>
</feature>
<gene>
    <name evidence="7" type="primary">lgt</name>
    <name evidence="8" type="ORF">BJY20_002978</name>
</gene>
<keyword evidence="2 7" id="KW-1003">Cell membrane</keyword>
<dbReference type="GO" id="GO:0008961">
    <property type="term" value="F:phosphatidylglycerol-prolipoprotein diacylglyceryl transferase activity"/>
    <property type="evidence" value="ECO:0007669"/>
    <property type="project" value="UniProtKB-UniRule"/>
</dbReference>
<evidence type="ECO:0000313" key="8">
    <source>
        <dbReference type="EMBL" id="NYF99586.1"/>
    </source>
</evidence>
<organism evidence="8 9">
    <name type="scientific">Janibacter cremeus</name>
    <dbReference type="NCBI Taxonomy" id="1285192"/>
    <lineage>
        <taxon>Bacteria</taxon>
        <taxon>Bacillati</taxon>
        <taxon>Actinomycetota</taxon>
        <taxon>Actinomycetes</taxon>
        <taxon>Micrococcales</taxon>
        <taxon>Intrasporangiaceae</taxon>
        <taxon>Janibacter</taxon>
    </lineage>
</organism>
<dbReference type="GO" id="GO:0042158">
    <property type="term" value="P:lipoprotein biosynthetic process"/>
    <property type="evidence" value="ECO:0007669"/>
    <property type="project" value="UniProtKB-UniRule"/>
</dbReference>
<name>A0A852VTC3_9MICO</name>
<sequence length="278" mass="30224">MTHPSALPSPTTAAIEIGPLTIHAYALCILVGIAVAVWMGDRRLRDRGAQEGVVLDVAMWAVPFGIIGGRLYHVITTPQPYFGENGSPVDALKIWQGGLGIWGAVALGAVGAWIGLRKTDVRFLDFTDAVAPGVLVAQGIGRWGNWFNNEIYGEPTDLPWGLEIHRFDAASGHAVVDAAGTPIVLGTFQPTFLYESLFLFALAIVLLVVDRRVVLARGQVLALYVAGYPAGRLFIEMMRTDAANTILGLRVNIWVSVIVFTFGVVIFWIFGRRERVRA</sequence>
<keyword evidence="6 7" id="KW-0472">Membrane</keyword>
<dbReference type="HAMAP" id="MF_01147">
    <property type="entry name" value="Lgt"/>
    <property type="match status" value="1"/>
</dbReference>
<accession>A0A852VTC3</accession>
<protein>
    <recommendedName>
        <fullName evidence="7">Phosphatidylglycerol--prolipoprotein diacylglyceryl transferase</fullName>
        <ecNumber evidence="7">2.5.1.145</ecNumber>
    </recommendedName>
</protein>
<evidence type="ECO:0000313" key="9">
    <source>
        <dbReference type="Proteomes" id="UP000554054"/>
    </source>
</evidence>
<keyword evidence="9" id="KW-1185">Reference proteome</keyword>
<evidence type="ECO:0000256" key="5">
    <source>
        <dbReference type="ARBA" id="ARBA00022989"/>
    </source>
</evidence>
<dbReference type="PANTHER" id="PTHR30589">
    <property type="entry name" value="PROLIPOPROTEIN DIACYLGLYCERYL TRANSFERASE"/>
    <property type="match status" value="1"/>
</dbReference>
<keyword evidence="5 7" id="KW-1133">Transmembrane helix</keyword>
<comment type="similarity">
    <text evidence="1 7">Belongs to the Lgt family.</text>
</comment>
<dbReference type="EMBL" id="JACCAE010000001">
    <property type="protein sequence ID" value="NYF99586.1"/>
    <property type="molecule type" value="Genomic_DNA"/>
</dbReference>
<proteinExistence type="inferred from homology"/>
<keyword evidence="4 7" id="KW-0812">Transmembrane</keyword>
<feature type="transmembrane region" description="Helical" evidence="7">
    <location>
        <begin position="94"/>
        <end position="116"/>
    </location>
</feature>
<dbReference type="PROSITE" id="PS01311">
    <property type="entry name" value="LGT"/>
    <property type="match status" value="1"/>
</dbReference>
<keyword evidence="8" id="KW-0449">Lipoprotein</keyword>
<evidence type="ECO:0000256" key="6">
    <source>
        <dbReference type="ARBA" id="ARBA00023136"/>
    </source>
</evidence>
<evidence type="ECO:0000256" key="2">
    <source>
        <dbReference type="ARBA" id="ARBA00022475"/>
    </source>
</evidence>
<comment type="pathway">
    <text evidence="7">Protein modification; lipoprotein biosynthesis (diacylglyceryl transfer).</text>
</comment>
<comment type="subcellular location">
    <subcellularLocation>
        <location evidence="7">Cell membrane</location>
        <topology evidence="7">Multi-pass membrane protein</topology>
    </subcellularLocation>
</comment>
<evidence type="ECO:0000256" key="7">
    <source>
        <dbReference type="HAMAP-Rule" id="MF_01147"/>
    </source>
</evidence>
<keyword evidence="3 7" id="KW-0808">Transferase</keyword>
<dbReference type="AlphaFoldDB" id="A0A852VTC3"/>
<feature type="transmembrane region" description="Helical" evidence="7">
    <location>
        <begin position="192"/>
        <end position="209"/>
    </location>
</feature>
<dbReference type="EC" id="2.5.1.145" evidence="7"/>
<comment type="function">
    <text evidence="7">Catalyzes the transfer of the diacylglyceryl group from phosphatidylglycerol to the sulfhydryl group of the N-terminal cysteine of a prolipoprotein, the first step in the formation of mature lipoproteins.</text>
</comment>
<evidence type="ECO:0000256" key="4">
    <source>
        <dbReference type="ARBA" id="ARBA00022692"/>
    </source>
</evidence>
<reference evidence="8 9" key="1">
    <citation type="submission" date="2020-07" db="EMBL/GenBank/DDBJ databases">
        <title>Sequencing the genomes of 1000 actinobacteria strains.</title>
        <authorList>
            <person name="Klenk H.-P."/>
        </authorList>
    </citation>
    <scope>NUCLEOTIDE SEQUENCE [LARGE SCALE GENOMIC DNA]</scope>
    <source>
        <strain evidence="8 9">DSM 26154</strain>
    </source>
</reference>
<dbReference type="NCBIfam" id="TIGR00544">
    <property type="entry name" value="lgt"/>
    <property type="match status" value="1"/>
</dbReference>
<feature type="transmembrane region" description="Helical" evidence="7">
    <location>
        <begin position="247"/>
        <end position="270"/>
    </location>
</feature>
<comment type="caution">
    <text evidence="8">The sequence shown here is derived from an EMBL/GenBank/DDBJ whole genome shotgun (WGS) entry which is preliminary data.</text>
</comment>
<dbReference type="GO" id="GO:0005886">
    <property type="term" value="C:plasma membrane"/>
    <property type="evidence" value="ECO:0007669"/>
    <property type="project" value="UniProtKB-SubCell"/>
</dbReference>
<dbReference type="Proteomes" id="UP000554054">
    <property type="component" value="Unassembled WGS sequence"/>
</dbReference>
<dbReference type="PANTHER" id="PTHR30589:SF0">
    <property type="entry name" value="PHOSPHATIDYLGLYCEROL--PROLIPOPROTEIN DIACYLGLYCERYL TRANSFERASE"/>
    <property type="match status" value="1"/>
</dbReference>
<feature type="binding site" evidence="7">
    <location>
        <position position="142"/>
    </location>
    <ligand>
        <name>a 1,2-diacyl-sn-glycero-3-phospho-(1'-sn-glycerol)</name>
        <dbReference type="ChEBI" id="CHEBI:64716"/>
    </ligand>
</feature>
<evidence type="ECO:0000256" key="1">
    <source>
        <dbReference type="ARBA" id="ARBA00007150"/>
    </source>
</evidence>
<feature type="transmembrane region" description="Helical" evidence="7">
    <location>
        <begin position="20"/>
        <end position="40"/>
    </location>
</feature>